<proteinExistence type="predicted"/>
<dbReference type="EMBL" id="MW030596">
    <property type="protein sequence ID" value="QPI16708.1"/>
    <property type="molecule type" value="Genomic_DNA"/>
</dbReference>
<evidence type="ECO:0000313" key="1">
    <source>
        <dbReference type="EMBL" id="QPI16708.1"/>
    </source>
</evidence>
<sequence length="123" mass="14222">MSFHSTTELKLQCPIKMSDGRSFTDYRPRCMVNSELMTDVSNNNMIKSSYESRVFLQENAEKLMERNRLTFLEHLAPCAPCNRPFNEPGTMYPERYVVKCTPTSCEKIEVNKYGLGTSTRVHL</sequence>
<gene>
    <name evidence="1" type="ORF">NIOZUU159_00202</name>
</gene>
<accession>A0A7S9XGJ3</accession>
<organism evidence="1">
    <name type="scientific">Virus NIOZ-UU159</name>
    <dbReference type="NCBI Taxonomy" id="2763270"/>
    <lineage>
        <taxon>Viruses</taxon>
    </lineage>
</organism>
<protein>
    <submittedName>
        <fullName evidence="1">Uncharacterized protein</fullName>
    </submittedName>
</protein>
<name>A0A7S9XGJ3_9VIRU</name>
<reference evidence="1" key="1">
    <citation type="submission" date="2020-08" db="EMBL/GenBank/DDBJ databases">
        <title>Bridging the membrane lipid divide: bacteria of the FCB group superphylum have the potential to synthesize archaeal ether lipids.</title>
        <authorList>
            <person name="Villanueva L."/>
            <person name="von Meijenfeldt F.A.B."/>
            <person name="Westbye A.B."/>
            <person name="Yadav S."/>
            <person name="Hopmans E.C."/>
            <person name="Dutilh B.E."/>
            <person name="Sinninghe Damste J.S."/>
        </authorList>
    </citation>
    <scope>NUCLEOTIDE SEQUENCE</scope>
    <source>
        <strain evidence="1">NIOZ-UU159</strain>
    </source>
</reference>